<dbReference type="OrthoDB" id="5425130at2759"/>
<sequence length="813" mass="87077">MSTMLSPNSLQPPKTGVSRWSKALPEVPGIDFDDIYGEYEDDDDPLPVSPESKSLPRLPLARPPPRSTSMAANVKSLNSSLPPLPIVDTAPAPLPVPTGPPMMSIPRRPVGKQLSRPMPPQQEQQQQQQQHQHQLPQPPSPAQSISSILSAYSKGSSADGSPSDDNNDDYYYPNNTRQSGADTSSPSHSQAPPPPANTKMETLSSPSSSSTATQQKLPALQTQQQQHHVAPIRPANIKVNTDIPPPPPTKDSKYGLVASPVSTTKSPATATSTATASDLTTSSPPRPQIWRRRSVKTERTLDLPDLKLVGSHGSTAASASASVPASVLQSQPLATKPVAAAYAASVAQTQVQSHTRAQSGSKTAFSPVAQSRQPSLPPGVIKVSALTYQSPKSNNYKSEVTSANSAHPAPSSTPSSAPAPSPAPAPAAISAPPPAPAPNKAIDADSPTMGNGSSKLNKLKDKLHTFHRRGKSSIDTSSDSTGRPGAHRPPTPEYQKQDVKTPIIDSFVSPLSPASSPEPLADAEVSPDLSKDLPKSPQENHSPHDSTQLPSQSLPLNGYSVGSKPPARKAVPRPVGLPANPKPETKAASEPFPPLQPEPVRPITEQKLEIVTKTQSPLTGSLPPLATNAGSRPSSGTNSPTSRAHHSAEVPTKFPPRGSSVRSNAPRPLEQQSRHPPEDLDPRLVPSESQGYLYRGRDGTLYPEMRVTREPDPQASYFPIQAERLPPVDTIFSSVPLKDSHYNCYQGHRTMNRRTNRNYPLTCQTCEKPDAEDRWVCTFCHLRICESCFTTLNGRQRNLGQLVQEIKQQTLYA</sequence>
<keyword evidence="3" id="KW-1185">Reference proteome</keyword>
<feature type="compositionally biased region" description="Basic and acidic residues" evidence="1">
    <location>
        <begin position="672"/>
        <end position="682"/>
    </location>
</feature>
<evidence type="ECO:0000313" key="3">
    <source>
        <dbReference type="Proteomes" id="UP000777438"/>
    </source>
</evidence>
<feature type="compositionally biased region" description="Polar residues" evidence="1">
    <location>
        <begin position="386"/>
        <end position="401"/>
    </location>
</feature>
<feature type="compositionally biased region" description="Low complexity" evidence="1">
    <location>
        <begin position="509"/>
        <end position="520"/>
    </location>
</feature>
<feature type="compositionally biased region" description="Pro residues" evidence="1">
    <location>
        <begin position="417"/>
        <end position="437"/>
    </location>
</feature>
<feature type="compositionally biased region" description="Low complexity" evidence="1">
    <location>
        <begin position="121"/>
        <end position="135"/>
    </location>
</feature>
<evidence type="ECO:0000256" key="1">
    <source>
        <dbReference type="SAM" id="MobiDB-lite"/>
    </source>
</evidence>
<feature type="compositionally biased region" description="Pro residues" evidence="1">
    <location>
        <begin position="591"/>
        <end position="600"/>
    </location>
</feature>
<feature type="compositionally biased region" description="Low complexity" evidence="1">
    <location>
        <begin position="258"/>
        <end position="283"/>
    </location>
</feature>
<proteinExistence type="predicted"/>
<feature type="compositionally biased region" description="Low complexity" evidence="1">
    <location>
        <begin position="402"/>
        <end position="416"/>
    </location>
</feature>
<evidence type="ECO:0000313" key="2">
    <source>
        <dbReference type="EMBL" id="KAH6897039.1"/>
    </source>
</evidence>
<feature type="compositionally biased region" description="Low complexity" evidence="1">
    <location>
        <begin position="314"/>
        <end position="326"/>
    </location>
</feature>
<feature type="compositionally biased region" description="Polar residues" evidence="1">
    <location>
        <begin position="353"/>
        <end position="374"/>
    </location>
</feature>
<feature type="region of interest" description="Disordered" evidence="1">
    <location>
        <begin position="341"/>
        <end position="699"/>
    </location>
</feature>
<dbReference type="AlphaFoldDB" id="A0A9P9AX83"/>
<feature type="compositionally biased region" description="Polar residues" evidence="1">
    <location>
        <begin position="1"/>
        <end position="12"/>
    </location>
</feature>
<feature type="compositionally biased region" description="Low complexity" evidence="1">
    <location>
        <begin position="341"/>
        <end position="352"/>
    </location>
</feature>
<feature type="compositionally biased region" description="Low complexity" evidence="1">
    <location>
        <begin position="142"/>
        <end position="175"/>
    </location>
</feature>
<feature type="region of interest" description="Disordered" evidence="1">
    <location>
        <begin position="1"/>
        <end position="328"/>
    </location>
</feature>
<feature type="compositionally biased region" description="Polar residues" evidence="1">
    <location>
        <begin position="628"/>
        <end position="642"/>
    </location>
</feature>
<feature type="compositionally biased region" description="Low complexity" evidence="1">
    <location>
        <begin position="204"/>
        <end position="226"/>
    </location>
</feature>
<gene>
    <name evidence="2" type="ORF">B0T10DRAFT_172194</name>
</gene>
<feature type="compositionally biased region" description="Acidic residues" evidence="1">
    <location>
        <begin position="31"/>
        <end position="45"/>
    </location>
</feature>
<feature type="compositionally biased region" description="Polar residues" evidence="1">
    <location>
        <begin position="67"/>
        <end position="81"/>
    </location>
</feature>
<name>A0A9P9AX83_9HYPO</name>
<comment type="caution">
    <text evidence="2">The sequence shown here is derived from an EMBL/GenBank/DDBJ whole genome shotgun (WGS) entry which is preliminary data.</text>
</comment>
<accession>A0A9P9AX83</accession>
<protein>
    <submittedName>
        <fullName evidence="2">Uncharacterized protein</fullName>
    </submittedName>
</protein>
<feature type="compositionally biased region" description="Basic and acidic residues" evidence="1">
    <location>
        <begin position="295"/>
        <end position="305"/>
    </location>
</feature>
<reference evidence="2 3" key="1">
    <citation type="journal article" date="2021" name="Nat. Commun.">
        <title>Genetic determinants of endophytism in the Arabidopsis root mycobiome.</title>
        <authorList>
            <person name="Mesny F."/>
            <person name="Miyauchi S."/>
            <person name="Thiergart T."/>
            <person name="Pickel B."/>
            <person name="Atanasova L."/>
            <person name="Karlsson M."/>
            <person name="Huettel B."/>
            <person name="Barry K.W."/>
            <person name="Haridas S."/>
            <person name="Chen C."/>
            <person name="Bauer D."/>
            <person name="Andreopoulos W."/>
            <person name="Pangilinan J."/>
            <person name="LaButti K."/>
            <person name="Riley R."/>
            <person name="Lipzen A."/>
            <person name="Clum A."/>
            <person name="Drula E."/>
            <person name="Henrissat B."/>
            <person name="Kohler A."/>
            <person name="Grigoriev I.V."/>
            <person name="Martin F.M."/>
            <person name="Hacquard S."/>
        </authorList>
    </citation>
    <scope>NUCLEOTIDE SEQUENCE [LARGE SCALE GENOMIC DNA]</scope>
    <source>
        <strain evidence="2 3">MPI-CAGE-CH-0241</strain>
    </source>
</reference>
<organism evidence="2 3">
    <name type="scientific">Thelonectria olida</name>
    <dbReference type="NCBI Taxonomy" id="1576542"/>
    <lineage>
        <taxon>Eukaryota</taxon>
        <taxon>Fungi</taxon>
        <taxon>Dikarya</taxon>
        <taxon>Ascomycota</taxon>
        <taxon>Pezizomycotina</taxon>
        <taxon>Sordariomycetes</taxon>
        <taxon>Hypocreomycetidae</taxon>
        <taxon>Hypocreales</taxon>
        <taxon>Nectriaceae</taxon>
        <taxon>Thelonectria</taxon>
    </lineage>
</organism>
<feature type="compositionally biased region" description="Polar residues" evidence="1">
    <location>
        <begin position="537"/>
        <end position="555"/>
    </location>
</feature>
<dbReference type="EMBL" id="JAGPYM010000003">
    <property type="protein sequence ID" value="KAH6897039.1"/>
    <property type="molecule type" value="Genomic_DNA"/>
</dbReference>
<dbReference type="Proteomes" id="UP000777438">
    <property type="component" value="Unassembled WGS sequence"/>
</dbReference>